<dbReference type="PROSITE" id="PS50209">
    <property type="entry name" value="CARD"/>
    <property type="match status" value="1"/>
</dbReference>
<name>H2ZDE0_CIOSA</name>
<dbReference type="InterPro" id="IPR001315">
    <property type="entry name" value="CARD"/>
</dbReference>
<dbReference type="eggNOG" id="ENOG502SES8">
    <property type="taxonomic scope" value="Eukaryota"/>
</dbReference>
<dbReference type="PANTHER" id="PTHR34920:SF1">
    <property type="entry name" value="B-CELL LYMPHOMA_LEUKEMIA 10"/>
    <property type="match status" value="1"/>
</dbReference>
<feature type="domain" description="CARD" evidence="2">
    <location>
        <begin position="9"/>
        <end position="83"/>
    </location>
</feature>
<reference evidence="3" key="3">
    <citation type="submission" date="2025-09" db="UniProtKB">
        <authorList>
            <consortium name="Ensembl"/>
        </authorList>
    </citation>
    <scope>IDENTIFICATION</scope>
</reference>
<dbReference type="HOGENOM" id="CLU_688787_0_0_1"/>
<dbReference type="GO" id="GO:0003713">
    <property type="term" value="F:transcription coactivator activity"/>
    <property type="evidence" value="ECO:0007669"/>
    <property type="project" value="TreeGrafter"/>
</dbReference>
<feature type="compositionally biased region" description="Polar residues" evidence="1">
    <location>
        <begin position="148"/>
        <end position="166"/>
    </location>
</feature>
<dbReference type="InterPro" id="IPR033238">
    <property type="entry name" value="BCL10/E10"/>
</dbReference>
<dbReference type="GO" id="GO:0005829">
    <property type="term" value="C:cytosol"/>
    <property type="evidence" value="ECO:0007669"/>
    <property type="project" value="TreeGrafter"/>
</dbReference>
<dbReference type="GO" id="GO:0006915">
    <property type="term" value="P:apoptotic process"/>
    <property type="evidence" value="ECO:0007669"/>
    <property type="project" value="InterPro"/>
</dbReference>
<accession>H2ZDE0</accession>
<evidence type="ECO:0000256" key="1">
    <source>
        <dbReference type="SAM" id="MobiDB-lite"/>
    </source>
</evidence>
<dbReference type="InParanoid" id="H2ZDE0"/>
<dbReference type="GO" id="GO:0032449">
    <property type="term" value="C:CBM complex"/>
    <property type="evidence" value="ECO:0007669"/>
    <property type="project" value="TreeGrafter"/>
</dbReference>
<dbReference type="PANTHER" id="PTHR34920">
    <property type="entry name" value="B-CELL LYMPHOMA/LEUKEMIA 10"/>
    <property type="match status" value="1"/>
</dbReference>
<feature type="region of interest" description="Disordered" evidence="1">
    <location>
        <begin position="148"/>
        <end position="187"/>
    </location>
</feature>
<dbReference type="InterPro" id="IPR011029">
    <property type="entry name" value="DEATH-like_dom_sf"/>
</dbReference>
<dbReference type="SUPFAM" id="SSF47986">
    <property type="entry name" value="DEATH domain"/>
    <property type="match status" value="1"/>
</dbReference>
<proteinExistence type="predicted"/>
<protein>
    <recommendedName>
        <fullName evidence="2">CARD domain-containing protein</fullName>
    </recommendedName>
</protein>
<dbReference type="GO" id="GO:2001238">
    <property type="term" value="P:positive regulation of extrinsic apoptotic signaling pathway"/>
    <property type="evidence" value="ECO:0007669"/>
    <property type="project" value="TreeGrafter"/>
</dbReference>
<keyword evidence="4" id="KW-1185">Reference proteome</keyword>
<dbReference type="GeneTree" id="ENSGT00510000054722"/>
<dbReference type="GO" id="GO:0002250">
    <property type="term" value="P:adaptive immune response"/>
    <property type="evidence" value="ECO:0007669"/>
    <property type="project" value="TreeGrafter"/>
</dbReference>
<evidence type="ECO:0000313" key="4">
    <source>
        <dbReference type="Proteomes" id="UP000007875"/>
    </source>
</evidence>
<feature type="region of interest" description="Disordered" evidence="1">
    <location>
        <begin position="293"/>
        <end position="325"/>
    </location>
</feature>
<dbReference type="GO" id="GO:0019209">
    <property type="term" value="F:kinase activator activity"/>
    <property type="evidence" value="ECO:0007669"/>
    <property type="project" value="TreeGrafter"/>
</dbReference>
<evidence type="ECO:0000313" key="3">
    <source>
        <dbReference type="Ensembl" id="ENSCSAVP00000015606.1"/>
    </source>
</evidence>
<dbReference type="Pfam" id="PF00619">
    <property type="entry name" value="CARD"/>
    <property type="match status" value="1"/>
</dbReference>
<dbReference type="Gene3D" id="1.10.533.10">
    <property type="entry name" value="Death Domain, Fas"/>
    <property type="match status" value="1"/>
</dbReference>
<dbReference type="GO" id="GO:0043422">
    <property type="term" value="F:protein kinase B binding"/>
    <property type="evidence" value="ECO:0007669"/>
    <property type="project" value="TreeGrafter"/>
</dbReference>
<sequence length="400" mass="45677">MNDIQLDKEYELQKEVLNRQRHYLCENLQPDKLFPWLQSRNALTTDDCEQMQSLATTKRKVDKLIDILIKSGPGCLIKLYNAIIKSSSTQIFIAERLKKKYEEQIYMEIDRRSPPPAYTTYQCQPRMESRQYPDSARSNFEWMNNSTRKVTGTTLPPSLEVTSTDMVSGKPLPYSPSERSPVTGEWPSKFSSNLPSANYEEIIRDRVSIFVDGNSPQNTRHFSSQNHAEERDENVLPEHISLQDEKLRYYSSPNHNVKAFTSQMSQVMSQAVDEQSVEIEKLQANLRISSNRGSFTRLSRGPDEHDVTDSYNRSPTNTLTSHQFGGTTYNPSVAQPQVTSNITPQIHSAPTDTSPMLKITIPLNKQDSTTYISPTSDSNYLMLQYPNSDSESFEITDDDD</sequence>
<reference evidence="4" key="1">
    <citation type="submission" date="2003-08" db="EMBL/GenBank/DDBJ databases">
        <authorList>
            <person name="Birren B."/>
            <person name="Nusbaum C."/>
            <person name="Abebe A."/>
            <person name="Abouelleil A."/>
            <person name="Adekoya E."/>
            <person name="Ait-zahra M."/>
            <person name="Allen N."/>
            <person name="Allen T."/>
            <person name="An P."/>
            <person name="Anderson M."/>
            <person name="Anderson S."/>
            <person name="Arachchi H."/>
            <person name="Armbruster J."/>
            <person name="Bachantsang P."/>
            <person name="Baldwin J."/>
            <person name="Barry A."/>
            <person name="Bayul T."/>
            <person name="Blitshsteyn B."/>
            <person name="Bloom T."/>
            <person name="Blye J."/>
            <person name="Boguslavskiy L."/>
            <person name="Borowsky M."/>
            <person name="Boukhgalter B."/>
            <person name="Brunache A."/>
            <person name="Butler J."/>
            <person name="Calixte N."/>
            <person name="Calvo S."/>
            <person name="Camarata J."/>
            <person name="Campo K."/>
            <person name="Chang J."/>
            <person name="Cheshatsang Y."/>
            <person name="Citroen M."/>
            <person name="Collymore A."/>
            <person name="Considine T."/>
            <person name="Cook A."/>
            <person name="Cooke P."/>
            <person name="Corum B."/>
            <person name="Cuomo C."/>
            <person name="David R."/>
            <person name="Dawoe T."/>
            <person name="Degray S."/>
            <person name="Dodge S."/>
            <person name="Dooley K."/>
            <person name="Dorje P."/>
            <person name="Dorjee K."/>
            <person name="Dorris L."/>
            <person name="Duffey N."/>
            <person name="Dupes A."/>
            <person name="Elkins T."/>
            <person name="Engels R."/>
            <person name="Erickson J."/>
            <person name="Farina A."/>
            <person name="Faro S."/>
            <person name="Ferreira P."/>
            <person name="Fischer H."/>
            <person name="Fitzgerald M."/>
            <person name="Foley K."/>
            <person name="Gage D."/>
            <person name="Galagan J."/>
            <person name="Gearin G."/>
            <person name="Gnerre S."/>
            <person name="Gnirke A."/>
            <person name="Goyette A."/>
            <person name="Graham J."/>
            <person name="Grandbois E."/>
            <person name="Gyaltsen K."/>
            <person name="Hafez N."/>
            <person name="Hagopian D."/>
            <person name="Hagos B."/>
            <person name="Hall J."/>
            <person name="Hatcher B."/>
            <person name="Heller A."/>
            <person name="Higgins H."/>
            <person name="Honan T."/>
            <person name="Horn A."/>
            <person name="Houde N."/>
            <person name="Hughes L."/>
            <person name="Hulme W."/>
            <person name="Husby E."/>
            <person name="Iliev I."/>
            <person name="Jaffe D."/>
            <person name="Jones C."/>
            <person name="Kamal M."/>
            <person name="Kamat A."/>
            <person name="Kamvysselis M."/>
            <person name="Karlsson E."/>
            <person name="Kells C."/>
            <person name="Kieu A."/>
            <person name="Kisner P."/>
            <person name="Kodira C."/>
            <person name="Kulbokas E."/>
            <person name="Labutti K."/>
            <person name="Lama D."/>
            <person name="Landers T."/>
            <person name="Leger J."/>
            <person name="Levine S."/>
            <person name="Lewis D."/>
            <person name="Lewis T."/>
            <person name="Lindblad-toh K."/>
            <person name="Liu X."/>
            <person name="Lokyitsang T."/>
            <person name="Lokyitsang Y."/>
            <person name="Lucien O."/>
            <person name="Lui A."/>
            <person name="Ma L.J."/>
            <person name="Mabbitt R."/>
            <person name="Macdonald J."/>
            <person name="Maclean C."/>
            <person name="Major J."/>
            <person name="Manning J."/>
            <person name="Marabella R."/>
            <person name="Maru K."/>
            <person name="Matthews C."/>
            <person name="Mauceli E."/>
            <person name="Mccarthy M."/>
            <person name="Mcdonough S."/>
            <person name="Mcghee T."/>
            <person name="Meldrim J."/>
            <person name="Meneus L."/>
            <person name="Mesirov J."/>
            <person name="Mihalev A."/>
            <person name="Mihova T."/>
            <person name="Mikkelsen T."/>
            <person name="Mlenga V."/>
            <person name="Moru K."/>
            <person name="Mozes J."/>
            <person name="Mulrain L."/>
            <person name="Munson G."/>
            <person name="Naylor J."/>
            <person name="Newes C."/>
            <person name="Nguyen C."/>
            <person name="Nguyen N."/>
            <person name="Nguyen T."/>
            <person name="Nicol R."/>
            <person name="Nielsen C."/>
            <person name="Nizzari M."/>
            <person name="Norbu C."/>
            <person name="Norbu N."/>
            <person name="O'donnell P."/>
            <person name="Okoawo O."/>
            <person name="O'leary S."/>
            <person name="Omotosho B."/>
            <person name="O'neill K."/>
            <person name="Osman S."/>
            <person name="Parker S."/>
            <person name="Perrin D."/>
            <person name="Phunkhang P."/>
            <person name="Piqani B."/>
            <person name="Purcell S."/>
            <person name="Rachupka T."/>
            <person name="Ramasamy U."/>
            <person name="Rameau R."/>
            <person name="Ray V."/>
            <person name="Raymond C."/>
            <person name="Retta R."/>
            <person name="Richardson S."/>
            <person name="Rise C."/>
            <person name="Rodriguez J."/>
            <person name="Rogers J."/>
            <person name="Rogov P."/>
            <person name="Rutman M."/>
            <person name="Schupbach R."/>
            <person name="Seaman C."/>
            <person name="Settipalli S."/>
            <person name="Sharpe T."/>
            <person name="Sheridan J."/>
            <person name="Sherpa N."/>
            <person name="Shi J."/>
            <person name="Smirnov S."/>
            <person name="Smith C."/>
            <person name="Sougnez C."/>
            <person name="Spencer B."/>
            <person name="Stalker J."/>
            <person name="Stange-thomann N."/>
            <person name="Stavropoulos S."/>
            <person name="Stetson K."/>
            <person name="Stone C."/>
            <person name="Stone S."/>
            <person name="Stubbs M."/>
            <person name="Talamas J."/>
            <person name="Tchuinga P."/>
            <person name="Tenzing P."/>
            <person name="Tesfaye S."/>
            <person name="Theodore J."/>
            <person name="Thoulutsang Y."/>
            <person name="Topham K."/>
            <person name="Towey S."/>
            <person name="Tsamla T."/>
            <person name="Tsomo N."/>
            <person name="Vallee D."/>
            <person name="Vassiliev H."/>
            <person name="Venkataraman V."/>
            <person name="Vinson J."/>
            <person name="Vo A."/>
            <person name="Wade C."/>
            <person name="Wang S."/>
            <person name="Wangchuk T."/>
            <person name="Wangdi T."/>
            <person name="Whittaker C."/>
            <person name="Wilkinson J."/>
            <person name="Wu Y."/>
            <person name="Wyman D."/>
            <person name="Yadav S."/>
            <person name="Yang S."/>
            <person name="Yang X."/>
            <person name="Yeager S."/>
            <person name="Yee E."/>
            <person name="Young G."/>
            <person name="Zainoun J."/>
            <person name="Zembeck L."/>
            <person name="Zimmer A."/>
            <person name="Zody M."/>
            <person name="Lander E."/>
        </authorList>
    </citation>
    <scope>NUCLEOTIDE SEQUENCE [LARGE SCALE GENOMIC DNA]</scope>
</reference>
<evidence type="ECO:0000259" key="2">
    <source>
        <dbReference type="PROSITE" id="PS50209"/>
    </source>
</evidence>
<organism evidence="3 4">
    <name type="scientific">Ciona savignyi</name>
    <name type="common">Pacific transparent sea squirt</name>
    <dbReference type="NCBI Taxonomy" id="51511"/>
    <lineage>
        <taxon>Eukaryota</taxon>
        <taxon>Metazoa</taxon>
        <taxon>Chordata</taxon>
        <taxon>Tunicata</taxon>
        <taxon>Ascidiacea</taxon>
        <taxon>Phlebobranchia</taxon>
        <taxon>Cionidae</taxon>
        <taxon>Ciona</taxon>
    </lineage>
</organism>
<dbReference type="AlphaFoldDB" id="H2ZDE0"/>
<feature type="compositionally biased region" description="Polar residues" evidence="1">
    <location>
        <begin position="309"/>
        <end position="325"/>
    </location>
</feature>
<reference evidence="3" key="2">
    <citation type="submission" date="2025-08" db="UniProtKB">
        <authorList>
            <consortium name="Ensembl"/>
        </authorList>
    </citation>
    <scope>IDENTIFICATION</scope>
</reference>
<dbReference type="GO" id="GO:0051059">
    <property type="term" value="F:NF-kappaB binding"/>
    <property type="evidence" value="ECO:0007669"/>
    <property type="project" value="TreeGrafter"/>
</dbReference>
<dbReference type="Proteomes" id="UP000007875">
    <property type="component" value="Unassembled WGS sequence"/>
</dbReference>
<dbReference type="Ensembl" id="ENSCSAVT00000015784.1">
    <property type="protein sequence ID" value="ENSCSAVP00000015606.1"/>
    <property type="gene ID" value="ENSCSAVG00000009167.1"/>
</dbReference>